<dbReference type="AlphaFoldDB" id="M2YGS3"/>
<reference evidence="2 3" key="1">
    <citation type="journal article" date="2012" name="PLoS Pathog.">
        <title>Diverse lifestyles and strategies of plant pathogenesis encoded in the genomes of eighteen Dothideomycetes fungi.</title>
        <authorList>
            <person name="Ohm R.A."/>
            <person name="Feau N."/>
            <person name="Henrissat B."/>
            <person name="Schoch C.L."/>
            <person name="Horwitz B.A."/>
            <person name="Barry K.W."/>
            <person name="Condon B.J."/>
            <person name="Copeland A.C."/>
            <person name="Dhillon B."/>
            <person name="Glaser F."/>
            <person name="Hesse C.N."/>
            <person name="Kosti I."/>
            <person name="LaButti K."/>
            <person name="Lindquist E.A."/>
            <person name="Lucas S."/>
            <person name="Salamov A.A."/>
            <person name="Bradshaw R.E."/>
            <person name="Ciuffetti L."/>
            <person name="Hamelin R.C."/>
            <person name="Kema G.H.J."/>
            <person name="Lawrence C."/>
            <person name="Scott J.A."/>
            <person name="Spatafora J.W."/>
            <person name="Turgeon B.G."/>
            <person name="de Wit P.J.G.M."/>
            <person name="Zhong S."/>
            <person name="Goodwin S.B."/>
            <person name="Grigoriev I.V."/>
        </authorList>
    </citation>
    <scope>NUCLEOTIDE SEQUENCE [LARGE SCALE GENOMIC DNA]</scope>
    <source>
        <strain evidence="2 3">CIRAD86</strain>
    </source>
</reference>
<evidence type="ECO:0000313" key="2">
    <source>
        <dbReference type="EMBL" id="EME77010.1"/>
    </source>
</evidence>
<evidence type="ECO:0000256" key="1">
    <source>
        <dbReference type="SAM" id="SignalP"/>
    </source>
</evidence>
<dbReference type="GeneID" id="19334721"/>
<dbReference type="EMBL" id="KB446572">
    <property type="protein sequence ID" value="EME77010.1"/>
    <property type="molecule type" value="Genomic_DNA"/>
</dbReference>
<dbReference type="Proteomes" id="UP000016932">
    <property type="component" value="Unassembled WGS sequence"/>
</dbReference>
<name>M2YGS3_PSEFD</name>
<dbReference type="VEuPathDB" id="FungiDB:MYCFIDRAFT_184243"/>
<feature type="signal peptide" evidence="1">
    <location>
        <begin position="1"/>
        <end position="16"/>
    </location>
</feature>
<accession>M2YGS3</accession>
<keyword evidence="1" id="KW-0732">Signal</keyword>
<protein>
    <submittedName>
        <fullName evidence="2">Uncharacterized protein</fullName>
    </submittedName>
</protein>
<organism evidence="2 3">
    <name type="scientific">Pseudocercospora fijiensis (strain CIRAD86)</name>
    <name type="common">Black leaf streak disease fungus</name>
    <name type="synonym">Mycosphaerella fijiensis</name>
    <dbReference type="NCBI Taxonomy" id="383855"/>
    <lineage>
        <taxon>Eukaryota</taxon>
        <taxon>Fungi</taxon>
        <taxon>Dikarya</taxon>
        <taxon>Ascomycota</taxon>
        <taxon>Pezizomycotina</taxon>
        <taxon>Dothideomycetes</taxon>
        <taxon>Dothideomycetidae</taxon>
        <taxon>Mycosphaerellales</taxon>
        <taxon>Mycosphaerellaceae</taxon>
        <taxon>Pseudocercospora</taxon>
    </lineage>
</organism>
<feature type="chain" id="PRO_5004029395" evidence="1">
    <location>
        <begin position="17"/>
        <end position="58"/>
    </location>
</feature>
<dbReference type="HOGENOM" id="CLU_2980122_0_0_1"/>
<sequence length="58" mass="6313">MHACLGLFFLPSPALHLNLQGYDTALPSTSIQPTKQRSRRSLERQGQAFLAAGACEGR</sequence>
<keyword evidence="3" id="KW-1185">Reference proteome</keyword>
<gene>
    <name evidence="2" type="ORF">MYCFIDRAFT_184243</name>
</gene>
<dbReference type="RefSeq" id="XP_007932449.1">
    <property type="nucleotide sequence ID" value="XM_007934258.1"/>
</dbReference>
<dbReference type="KEGG" id="pfj:MYCFIDRAFT_184243"/>
<evidence type="ECO:0000313" key="3">
    <source>
        <dbReference type="Proteomes" id="UP000016932"/>
    </source>
</evidence>
<proteinExistence type="predicted"/>